<protein>
    <recommendedName>
        <fullName evidence="2">GYF domain-containing protein</fullName>
    </recommendedName>
</protein>
<organism evidence="3 4">
    <name type="scientific">Paramecium tetraurelia</name>
    <dbReference type="NCBI Taxonomy" id="5888"/>
    <lineage>
        <taxon>Eukaryota</taxon>
        <taxon>Sar</taxon>
        <taxon>Alveolata</taxon>
        <taxon>Ciliophora</taxon>
        <taxon>Intramacronucleata</taxon>
        <taxon>Oligohymenophorea</taxon>
        <taxon>Peniculida</taxon>
        <taxon>Parameciidae</taxon>
        <taxon>Paramecium</taxon>
    </lineage>
</organism>
<evidence type="ECO:0000313" key="4">
    <source>
        <dbReference type="Proteomes" id="UP000000600"/>
    </source>
</evidence>
<dbReference type="OrthoDB" id="6415790at2759"/>
<dbReference type="PROSITE" id="PS50829">
    <property type="entry name" value="GYF"/>
    <property type="match status" value="1"/>
</dbReference>
<dbReference type="HOGENOM" id="CLU_1182139_0_0_1"/>
<feature type="domain" description="GYF" evidence="2">
    <location>
        <begin position="123"/>
        <end position="177"/>
    </location>
</feature>
<dbReference type="OMA" id="HKANMSP"/>
<dbReference type="Proteomes" id="UP000000600">
    <property type="component" value="Unassembled WGS sequence"/>
</dbReference>
<dbReference type="KEGG" id="ptm:GSPATT00007504001"/>
<evidence type="ECO:0000256" key="1">
    <source>
        <dbReference type="SAM" id="MobiDB-lite"/>
    </source>
</evidence>
<proteinExistence type="predicted"/>
<sequence>MNFKKETLELLGYESNKCSIPKTLLDNFTAFFTEQQQLPLANEPPEYFENGLIFMSAISQSTTPQVSAQQLRSVQSKGSKGKIRTFFPQSNYHPTPQLEWPVHKANMSPFSFSKYSHFQSLTSRYWYYLDNSNTVQGPFSCVEMDNWYRKNLLNLDLLISYKSHDLTSFVKIQDILKDSENPKCDKMLRQLYKRASSAKRIKDQNSSTSPVSKASTEISTSNNNSCQKSRQPIWGVDTEYFLGF</sequence>
<dbReference type="Pfam" id="PF02213">
    <property type="entry name" value="GYF"/>
    <property type="match status" value="1"/>
</dbReference>
<feature type="region of interest" description="Disordered" evidence="1">
    <location>
        <begin position="195"/>
        <end position="229"/>
    </location>
</feature>
<dbReference type="InterPro" id="IPR035445">
    <property type="entry name" value="GYF-like_dom_sf"/>
</dbReference>
<dbReference type="InParanoid" id="A0CGZ7"/>
<evidence type="ECO:0000313" key="3">
    <source>
        <dbReference type="EMBL" id="CAK70064.1"/>
    </source>
</evidence>
<feature type="compositionally biased region" description="Polar residues" evidence="1">
    <location>
        <begin position="204"/>
        <end position="229"/>
    </location>
</feature>
<dbReference type="AlphaFoldDB" id="A0CGZ7"/>
<gene>
    <name evidence="3" type="ORF">GSPATT00007504001</name>
</gene>
<dbReference type="RefSeq" id="XP_001437461.1">
    <property type="nucleotide sequence ID" value="XM_001437424.1"/>
</dbReference>
<dbReference type="Gene3D" id="3.30.1490.40">
    <property type="match status" value="1"/>
</dbReference>
<accession>A0CGZ7</accession>
<keyword evidence="4" id="KW-1185">Reference proteome</keyword>
<reference evidence="3 4" key="1">
    <citation type="journal article" date="2006" name="Nature">
        <title>Global trends of whole-genome duplications revealed by the ciliate Paramecium tetraurelia.</title>
        <authorList>
            <consortium name="Genoscope"/>
            <person name="Aury J.-M."/>
            <person name="Jaillon O."/>
            <person name="Duret L."/>
            <person name="Noel B."/>
            <person name="Jubin C."/>
            <person name="Porcel B.M."/>
            <person name="Segurens B."/>
            <person name="Daubin V."/>
            <person name="Anthouard V."/>
            <person name="Aiach N."/>
            <person name="Arnaiz O."/>
            <person name="Billaut A."/>
            <person name="Beisson J."/>
            <person name="Blanc I."/>
            <person name="Bouhouche K."/>
            <person name="Camara F."/>
            <person name="Duharcourt S."/>
            <person name="Guigo R."/>
            <person name="Gogendeau D."/>
            <person name="Katinka M."/>
            <person name="Keller A.-M."/>
            <person name="Kissmehl R."/>
            <person name="Klotz C."/>
            <person name="Koll F."/>
            <person name="Le Moue A."/>
            <person name="Lepere C."/>
            <person name="Malinsky S."/>
            <person name="Nowacki M."/>
            <person name="Nowak J.K."/>
            <person name="Plattner H."/>
            <person name="Poulain J."/>
            <person name="Ruiz F."/>
            <person name="Serrano V."/>
            <person name="Zagulski M."/>
            <person name="Dessen P."/>
            <person name="Betermier M."/>
            <person name="Weissenbach J."/>
            <person name="Scarpelli C."/>
            <person name="Schachter V."/>
            <person name="Sperling L."/>
            <person name="Meyer E."/>
            <person name="Cohen J."/>
            <person name="Wincker P."/>
        </authorList>
    </citation>
    <scope>NUCLEOTIDE SEQUENCE [LARGE SCALE GENOMIC DNA]</scope>
    <source>
        <strain evidence="3 4">Stock d4-2</strain>
    </source>
</reference>
<evidence type="ECO:0000259" key="2">
    <source>
        <dbReference type="PROSITE" id="PS50829"/>
    </source>
</evidence>
<dbReference type="GeneID" id="5023246"/>
<dbReference type="EMBL" id="CT868074">
    <property type="protein sequence ID" value="CAK70064.1"/>
    <property type="molecule type" value="Genomic_DNA"/>
</dbReference>
<name>A0CGZ7_PARTE</name>
<dbReference type="InterPro" id="IPR003169">
    <property type="entry name" value="GYF"/>
</dbReference>
<dbReference type="SUPFAM" id="SSF55277">
    <property type="entry name" value="GYF domain"/>
    <property type="match status" value="1"/>
</dbReference>